<keyword evidence="2" id="KW-1185">Reference proteome</keyword>
<organism evidence="1 2">
    <name type="scientific">Chitinophaga ginsengisegetis</name>
    <dbReference type="NCBI Taxonomy" id="393003"/>
    <lineage>
        <taxon>Bacteria</taxon>
        <taxon>Pseudomonadati</taxon>
        <taxon>Bacteroidota</taxon>
        <taxon>Chitinophagia</taxon>
        <taxon>Chitinophagales</taxon>
        <taxon>Chitinophagaceae</taxon>
        <taxon>Chitinophaga</taxon>
    </lineage>
</organism>
<dbReference type="STRING" id="393003.SAMN05660461_1181"/>
<name>A0A1T5NDS4_9BACT</name>
<dbReference type="Proteomes" id="UP000190166">
    <property type="component" value="Unassembled WGS sequence"/>
</dbReference>
<proteinExistence type="predicted"/>
<accession>A0A1T5NDS4</accession>
<dbReference type="AlphaFoldDB" id="A0A1T5NDS4"/>
<dbReference type="RefSeq" id="WP_079468464.1">
    <property type="nucleotide sequence ID" value="NZ_FUZZ01000001.1"/>
</dbReference>
<gene>
    <name evidence="1" type="ORF">SAMN05660461_1181</name>
</gene>
<evidence type="ECO:0000313" key="2">
    <source>
        <dbReference type="Proteomes" id="UP000190166"/>
    </source>
</evidence>
<sequence>MPRQSKYHIGIEVDKLTNSILNTISGDSFETVVNPLAKEDLKGLSLKNGWKFDWKKEFKMTDREVYKLTIEGNSHILQGLASLSDYGDHFYLHLIESAPFNLGSTKLYEGVPGNLFAFACQLSIDRGYEGFISFTSKTKLISHYEKTLGAVHIGNHKMIIFPDAALKLVIKYFNNK</sequence>
<dbReference type="EMBL" id="FUZZ01000001">
    <property type="protein sequence ID" value="SKC98393.1"/>
    <property type="molecule type" value="Genomic_DNA"/>
</dbReference>
<reference evidence="1 2" key="1">
    <citation type="submission" date="2017-02" db="EMBL/GenBank/DDBJ databases">
        <authorList>
            <person name="Peterson S.W."/>
        </authorList>
    </citation>
    <scope>NUCLEOTIDE SEQUENCE [LARGE SCALE GENOMIC DNA]</scope>
    <source>
        <strain evidence="1 2">DSM 18108</strain>
    </source>
</reference>
<evidence type="ECO:0000313" key="1">
    <source>
        <dbReference type="EMBL" id="SKC98393.1"/>
    </source>
</evidence>
<protein>
    <submittedName>
        <fullName evidence="1">Uncharacterized protein</fullName>
    </submittedName>
</protein>